<dbReference type="PANTHER" id="PTHR43004:SF19">
    <property type="entry name" value="BINDING MONOOXYGENASE, PUTATIVE (JCVI)-RELATED"/>
    <property type="match status" value="1"/>
</dbReference>
<sequence>MHATYSYPKYSFTPSEEQRTGTVRRHPVVVIGAGPVGLTAALDFARKGVPVVVLDAEDTVSVGSRAVCYAKRALEVWDRLGVGQRMIDKGVVWKIGKVFNGDRMVYQFDLLPEPDHKIPAFINLQQYHLEEFLVTEARKSDLIDLRWLSRVISAKAEPDHVVLQVETPDGVHAVEADWVVACDGAKSSVRKMLGLEFQGEVFKDRFLIADVVMTADFPAERWFWFDPPFHRRQSALLHMQPDNVWRLDFQLGWDADPEEEKKPERVIPRVQAMLGADTPFELEWVSVYTFQCRRLERFRHGRILFAGDSAHQVSPFGARGANSGVPDADNLVWKLALVLEGKAPETLLDSYSDERVAAAKENILNSTRSTDFITPKSDISRVFRDAVLELAVDLPFARALVNSGRLSTPTTYTGSPLNTPDGDAFAGRMVPGAPATDAPVERDGQAGWLMEALDGRFTVLYAAMGNDGDGDGNGPVPAEVATALDDLARGPLPLAWHAVTERRRGIAGELVDSAGRIRERYDLTPGSVYLIRPDQHVAARWRRFDAAALSAALDRCTGR</sequence>
<dbReference type="SUPFAM" id="SSF51905">
    <property type="entry name" value="FAD/NAD(P)-binding domain"/>
    <property type="match status" value="1"/>
</dbReference>
<reference evidence="6" key="1">
    <citation type="submission" date="2015-08" db="EMBL/GenBank/DDBJ databases">
        <title>Complete Genome Sequence of Azospirillum thiophilum BV-S.</title>
        <authorList>
            <person name="Fomenkov A."/>
            <person name="Vincze T."/>
            <person name="Grabovich M."/>
            <person name="Dubinina G."/>
            <person name="Orlova M."/>
            <person name="Belousova E."/>
            <person name="Roberts R.J."/>
        </authorList>
    </citation>
    <scope>NUCLEOTIDE SEQUENCE [LARGE SCALE GENOMIC DNA]</scope>
    <source>
        <strain evidence="6">BV-S</strain>
    </source>
</reference>
<reference evidence="5 6" key="2">
    <citation type="journal article" date="2016" name="Genome Announc.">
        <title>Complete Genome Sequence of a Strain of Azospirillum thiophilum Isolated from a Sulfide Spring.</title>
        <authorList>
            <person name="Fomenkov A."/>
            <person name="Vincze T."/>
            <person name="Grabovich M."/>
            <person name="Anton B.P."/>
            <person name="Dubinina G."/>
            <person name="Orlova M."/>
            <person name="Belousova E."/>
            <person name="Roberts R.J."/>
        </authorList>
    </citation>
    <scope>NUCLEOTIDE SEQUENCE [LARGE SCALE GENOMIC DNA]</scope>
    <source>
        <strain evidence="5 6">BV-S</strain>
    </source>
</reference>
<dbReference type="PANTHER" id="PTHR43004">
    <property type="entry name" value="TRK SYSTEM POTASSIUM UPTAKE PROTEIN"/>
    <property type="match status" value="1"/>
</dbReference>
<evidence type="ECO:0000256" key="2">
    <source>
        <dbReference type="ARBA" id="ARBA00022630"/>
    </source>
</evidence>
<evidence type="ECO:0000313" key="6">
    <source>
        <dbReference type="Proteomes" id="UP000069935"/>
    </source>
</evidence>
<dbReference type="InterPro" id="IPR050641">
    <property type="entry name" value="RIFMO-like"/>
</dbReference>
<proteinExistence type="predicted"/>
<protein>
    <submittedName>
        <fullName evidence="5">FAD-dependent oxidoreductase</fullName>
    </submittedName>
</protein>
<gene>
    <name evidence="5" type="ORF">AL072_06585</name>
</gene>
<dbReference type="Gene3D" id="3.30.70.2450">
    <property type="match status" value="1"/>
</dbReference>
<dbReference type="Gene3D" id="3.40.30.120">
    <property type="match status" value="1"/>
</dbReference>
<dbReference type="RefSeq" id="WP_045581004.1">
    <property type="nucleotide sequence ID" value="NZ_CP012401.1"/>
</dbReference>
<accession>A0AAC9EX98</accession>
<keyword evidence="2" id="KW-0285">Flavoprotein</keyword>
<name>A0AAC9EX98_9PROT</name>
<keyword evidence="3" id="KW-0274">FAD</keyword>
<dbReference type="InterPro" id="IPR002938">
    <property type="entry name" value="FAD-bd"/>
</dbReference>
<evidence type="ECO:0000259" key="4">
    <source>
        <dbReference type="Pfam" id="PF01494"/>
    </source>
</evidence>
<dbReference type="EMBL" id="CP012401">
    <property type="protein sequence ID" value="ALG70631.1"/>
    <property type="molecule type" value="Genomic_DNA"/>
</dbReference>
<dbReference type="GO" id="GO:0016709">
    <property type="term" value="F:oxidoreductase activity, acting on paired donors, with incorporation or reduction of molecular oxygen, NAD(P)H as one donor, and incorporation of one atom of oxygen"/>
    <property type="evidence" value="ECO:0007669"/>
    <property type="project" value="UniProtKB-ARBA"/>
</dbReference>
<dbReference type="Gene3D" id="3.50.50.60">
    <property type="entry name" value="FAD/NAD(P)-binding domain"/>
    <property type="match status" value="1"/>
</dbReference>
<dbReference type="Proteomes" id="UP000069935">
    <property type="component" value="Chromosome 1"/>
</dbReference>
<dbReference type="NCBIfam" id="NF006002">
    <property type="entry name" value="PRK08132.1"/>
    <property type="match status" value="1"/>
</dbReference>
<dbReference type="InterPro" id="IPR036188">
    <property type="entry name" value="FAD/NAD-bd_sf"/>
</dbReference>
<evidence type="ECO:0000256" key="3">
    <source>
        <dbReference type="ARBA" id="ARBA00022827"/>
    </source>
</evidence>
<dbReference type="Pfam" id="PF01494">
    <property type="entry name" value="FAD_binding_3"/>
    <property type="match status" value="1"/>
</dbReference>
<evidence type="ECO:0000256" key="1">
    <source>
        <dbReference type="ARBA" id="ARBA00001974"/>
    </source>
</evidence>
<dbReference type="PRINTS" id="PR00420">
    <property type="entry name" value="RNGMNOXGNASE"/>
</dbReference>
<keyword evidence="6" id="KW-1185">Reference proteome</keyword>
<feature type="domain" description="FAD-binding" evidence="4">
    <location>
        <begin position="27"/>
        <end position="363"/>
    </location>
</feature>
<dbReference type="AlphaFoldDB" id="A0AAC9EX98"/>
<comment type="cofactor">
    <cofactor evidence="1">
        <name>FAD</name>
        <dbReference type="ChEBI" id="CHEBI:57692"/>
    </cofactor>
</comment>
<dbReference type="GO" id="GO:0071949">
    <property type="term" value="F:FAD binding"/>
    <property type="evidence" value="ECO:0007669"/>
    <property type="project" value="InterPro"/>
</dbReference>
<dbReference type="KEGG" id="ati:AL072_06585"/>
<evidence type="ECO:0000313" key="5">
    <source>
        <dbReference type="EMBL" id="ALG70631.1"/>
    </source>
</evidence>
<organism evidence="5 6">
    <name type="scientific">Azospirillum thiophilum</name>
    <dbReference type="NCBI Taxonomy" id="528244"/>
    <lineage>
        <taxon>Bacteria</taxon>
        <taxon>Pseudomonadati</taxon>
        <taxon>Pseudomonadota</taxon>
        <taxon>Alphaproteobacteria</taxon>
        <taxon>Rhodospirillales</taxon>
        <taxon>Azospirillaceae</taxon>
        <taxon>Azospirillum</taxon>
    </lineage>
</organism>